<evidence type="ECO:0000313" key="6">
    <source>
        <dbReference type="Proteomes" id="UP000656042"/>
    </source>
</evidence>
<gene>
    <name evidence="5" type="ORF">GCM10012284_09050</name>
</gene>
<evidence type="ECO:0000256" key="1">
    <source>
        <dbReference type="ARBA" id="ARBA00022490"/>
    </source>
</evidence>
<dbReference type="GO" id="GO:0051075">
    <property type="term" value="F:S-adenosylmethionine:tRNA ribosyltransferase-isomerase activity"/>
    <property type="evidence" value="ECO:0007669"/>
    <property type="project" value="TreeGrafter"/>
</dbReference>
<dbReference type="PANTHER" id="PTHR30307">
    <property type="entry name" value="S-ADENOSYLMETHIONINE:TRNA RIBOSYLTRANSFERASE-ISOMERASE"/>
    <property type="match status" value="1"/>
</dbReference>
<evidence type="ECO:0000256" key="3">
    <source>
        <dbReference type="ARBA" id="ARBA00022691"/>
    </source>
</evidence>
<dbReference type="InterPro" id="IPR036100">
    <property type="entry name" value="QueA_sf"/>
</dbReference>
<sequence>MTAAALDFDLPPELAAREPVEAHGGRRDDVRLLVSRGDDEIEHRRFTELPRLLEDGDLVVVNNSATVPAAVDAVPEQGPPVVVHVSTARPDGTWLVEVRRPAGGSTTPWPAGRGPARAGLRLAVARGSLTLVRPETARLWVAAADVPGGLVALLAEHGRPIRYSYTDRDWPLSAYQNAYATEPGSAEMPSAGRPLTAAVLAELAGRGITVAPITLHTGVASAEVSEPPYPEWFAVRAPTAGLIGHVRERGGRVIAVGTTVVRALESAVDSAGRVRAACGWTDLVVGGDRPVRSVDGLLTGLHEPRASHLQMLTAVAGEPALRAGYAAALRERYRWHEFGDVHLLLPDRRHR</sequence>
<dbReference type="RefSeq" id="WP_229715492.1">
    <property type="nucleotide sequence ID" value="NZ_BMMX01000001.1"/>
</dbReference>
<keyword evidence="4" id="KW-0671">Queuosine biosynthesis</keyword>
<accession>A0A8J3FM76</accession>
<protein>
    <submittedName>
        <fullName evidence="5">S-adenosylmethionine:tRNA ribosyltransferase-isomerase</fullName>
    </submittedName>
</protein>
<name>A0A8J3FM76_9ACTN</name>
<proteinExistence type="predicted"/>
<reference evidence="5" key="2">
    <citation type="submission" date="2020-09" db="EMBL/GenBank/DDBJ databases">
        <authorList>
            <person name="Sun Q."/>
            <person name="Zhou Y."/>
        </authorList>
    </citation>
    <scope>NUCLEOTIDE SEQUENCE</scope>
    <source>
        <strain evidence="5">CGMCC 4.7299</strain>
    </source>
</reference>
<keyword evidence="6" id="KW-1185">Reference proteome</keyword>
<dbReference type="GO" id="GO:0008616">
    <property type="term" value="P:tRNA queuosine(34) biosynthetic process"/>
    <property type="evidence" value="ECO:0007669"/>
    <property type="project" value="UniProtKB-KW"/>
</dbReference>
<keyword evidence="3" id="KW-0949">S-adenosyl-L-methionine</keyword>
<dbReference type="EMBL" id="BMMX01000001">
    <property type="protein sequence ID" value="GGK77225.1"/>
    <property type="molecule type" value="Genomic_DNA"/>
</dbReference>
<dbReference type="SUPFAM" id="SSF111337">
    <property type="entry name" value="QueA-like"/>
    <property type="match status" value="1"/>
</dbReference>
<dbReference type="InterPro" id="IPR003699">
    <property type="entry name" value="QueA"/>
</dbReference>
<dbReference type="AlphaFoldDB" id="A0A8J3FM76"/>
<keyword evidence="2" id="KW-0808">Transferase</keyword>
<dbReference type="Gene3D" id="3.40.1780.10">
    <property type="entry name" value="QueA-like"/>
    <property type="match status" value="2"/>
</dbReference>
<evidence type="ECO:0000256" key="2">
    <source>
        <dbReference type="ARBA" id="ARBA00022679"/>
    </source>
</evidence>
<keyword evidence="1" id="KW-0963">Cytoplasm</keyword>
<comment type="caution">
    <text evidence="5">The sequence shown here is derived from an EMBL/GenBank/DDBJ whole genome shotgun (WGS) entry which is preliminary data.</text>
</comment>
<dbReference type="InterPro" id="IPR042118">
    <property type="entry name" value="QueA_dom1"/>
</dbReference>
<dbReference type="Proteomes" id="UP000656042">
    <property type="component" value="Unassembled WGS sequence"/>
</dbReference>
<reference evidence="5" key="1">
    <citation type="journal article" date="2014" name="Int. J. Syst. Evol. Microbiol.">
        <title>Complete genome sequence of Corynebacterium casei LMG S-19264T (=DSM 44701T), isolated from a smear-ripened cheese.</title>
        <authorList>
            <consortium name="US DOE Joint Genome Institute (JGI-PGF)"/>
            <person name="Walter F."/>
            <person name="Albersmeier A."/>
            <person name="Kalinowski J."/>
            <person name="Ruckert C."/>
        </authorList>
    </citation>
    <scope>NUCLEOTIDE SEQUENCE</scope>
    <source>
        <strain evidence="5">CGMCC 4.7299</strain>
    </source>
</reference>
<organism evidence="5 6">
    <name type="scientific">Mangrovihabitans endophyticus</name>
    <dbReference type="NCBI Taxonomy" id="1751298"/>
    <lineage>
        <taxon>Bacteria</taxon>
        <taxon>Bacillati</taxon>
        <taxon>Actinomycetota</taxon>
        <taxon>Actinomycetes</taxon>
        <taxon>Micromonosporales</taxon>
        <taxon>Micromonosporaceae</taxon>
        <taxon>Mangrovihabitans</taxon>
    </lineage>
</organism>
<evidence type="ECO:0000313" key="5">
    <source>
        <dbReference type="EMBL" id="GGK77225.1"/>
    </source>
</evidence>
<evidence type="ECO:0000256" key="4">
    <source>
        <dbReference type="ARBA" id="ARBA00022785"/>
    </source>
</evidence>
<dbReference type="Pfam" id="PF02547">
    <property type="entry name" value="Queuosine_synth"/>
    <property type="match status" value="1"/>
</dbReference>
<dbReference type="PANTHER" id="PTHR30307:SF0">
    <property type="entry name" value="S-ADENOSYLMETHIONINE:TRNA RIBOSYLTRANSFERASE-ISOMERASE"/>
    <property type="match status" value="1"/>
</dbReference>